<dbReference type="Pfam" id="PF16561">
    <property type="entry name" value="AMPK1_CBM"/>
    <property type="match status" value="2"/>
</dbReference>
<evidence type="ECO:0000313" key="6">
    <source>
        <dbReference type="RefSeq" id="XP_029124215.1"/>
    </source>
</evidence>
<dbReference type="SUPFAM" id="SSF160219">
    <property type="entry name" value="AMPKBI-like"/>
    <property type="match status" value="1"/>
</dbReference>
<dbReference type="RefSeq" id="XP_029124215.1">
    <property type="nucleotide sequence ID" value="XM_029268382.1"/>
</dbReference>
<dbReference type="PANTHER" id="PTHR46316">
    <property type="entry name" value="SNF1-RELATED PROTEIN KINASE REGULATORY SUBUNIT BETA-1"/>
    <property type="match status" value="1"/>
</dbReference>
<feature type="compositionally biased region" description="Low complexity" evidence="2">
    <location>
        <begin position="22"/>
        <end position="32"/>
    </location>
</feature>
<dbReference type="Gene3D" id="2.60.40.10">
    <property type="entry name" value="Immunoglobulins"/>
    <property type="match status" value="1"/>
</dbReference>
<dbReference type="SUPFAM" id="SSF81296">
    <property type="entry name" value="E set domains"/>
    <property type="match status" value="2"/>
</dbReference>
<dbReference type="GO" id="GO:0009507">
    <property type="term" value="C:chloroplast"/>
    <property type="evidence" value="ECO:0007669"/>
    <property type="project" value="UniProtKB-ARBA"/>
</dbReference>
<reference evidence="5 6" key="1">
    <citation type="submission" date="2025-04" db="UniProtKB">
        <authorList>
            <consortium name="RefSeq"/>
        </authorList>
    </citation>
    <scope>IDENTIFICATION</scope>
</reference>
<dbReference type="InterPro" id="IPR006828">
    <property type="entry name" value="ASC_dom"/>
</dbReference>
<dbReference type="OrthoDB" id="531008at2759"/>
<sequence length="334" mass="38563">MGNVSSVRDVEEEWQQQEREGQGFSSHSQGGSEDLMRKSPPQSPRGVERSPLLFTPQVTSLFLSVLLLRKERKIPMIPLQRLEEMHWASDLWMQNFTEYENVIYDQGIPTMITWNHGGKEVFVEGSWDNWKTKYWGLVTDLSYICNIYCSLFRMNRSLKRLSNSCTYGFYCYRKPLQKSGKDFTIVKVLPSGFYQYRFIVDGEWRYAPDIPWMHDDLGNAYNILDLKEFVPEDIESIAAFEPPQSPDSTYNGWPLGSEDFAKEPPSVPPHLYLTLLNKPANMDSPFSLSRPPHVMLNHLYIQKGKSGQPVVALGATCRFRSKYVTVVLYKSSQL</sequence>
<evidence type="ECO:0000313" key="5">
    <source>
        <dbReference type="RefSeq" id="XP_029124214.1"/>
    </source>
</evidence>
<evidence type="ECO:0000313" key="4">
    <source>
        <dbReference type="Proteomes" id="UP000504607"/>
    </source>
</evidence>
<dbReference type="Pfam" id="PF04739">
    <property type="entry name" value="AMPKBI"/>
    <property type="match status" value="1"/>
</dbReference>
<proteinExistence type="inferred from homology"/>
<dbReference type="InterPro" id="IPR032640">
    <property type="entry name" value="AMPK1_CBM"/>
</dbReference>
<dbReference type="AlphaFoldDB" id="A0A8N4IHB5"/>
<dbReference type="SMART" id="SM01010">
    <property type="entry name" value="AMPKBI"/>
    <property type="match status" value="1"/>
</dbReference>
<dbReference type="Proteomes" id="UP000504607">
    <property type="component" value="Chromosome 15"/>
</dbReference>
<feature type="domain" description="Association with the SNF1 complex (ASC)" evidence="3">
    <location>
        <begin position="243"/>
        <end position="332"/>
    </location>
</feature>
<gene>
    <name evidence="5 6 7 8" type="primary">LOC105058126</name>
</gene>
<dbReference type="RefSeq" id="XP_029124217.1">
    <property type="nucleotide sequence ID" value="XM_029268384.1"/>
</dbReference>
<dbReference type="CDD" id="cd02859">
    <property type="entry name" value="E_set_AMPKbeta_like_N"/>
    <property type="match status" value="1"/>
</dbReference>
<evidence type="ECO:0000313" key="8">
    <source>
        <dbReference type="RefSeq" id="XP_029124217.1"/>
    </source>
</evidence>
<dbReference type="PANTHER" id="PTHR46316:SF2">
    <property type="entry name" value="SNF1-RELATED PROTEIN KINASE REGULATORY SUBUNIT BETA-2"/>
    <property type="match status" value="1"/>
</dbReference>
<feature type="region of interest" description="Disordered" evidence="2">
    <location>
        <begin position="1"/>
        <end position="49"/>
    </location>
</feature>
<dbReference type="InterPro" id="IPR037256">
    <property type="entry name" value="ASC_dom_sf"/>
</dbReference>
<evidence type="ECO:0000313" key="7">
    <source>
        <dbReference type="RefSeq" id="XP_029124216.1"/>
    </source>
</evidence>
<organism evidence="4 5">
    <name type="scientific">Elaeis guineensis var. tenera</name>
    <name type="common">Oil palm</name>
    <dbReference type="NCBI Taxonomy" id="51953"/>
    <lineage>
        <taxon>Eukaryota</taxon>
        <taxon>Viridiplantae</taxon>
        <taxon>Streptophyta</taxon>
        <taxon>Embryophyta</taxon>
        <taxon>Tracheophyta</taxon>
        <taxon>Spermatophyta</taxon>
        <taxon>Magnoliopsida</taxon>
        <taxon>Liliopsida</taxon>
        <taxon>Arecaceae</taxon>
        <taxon>Arecoideae</taxon>
        <taxon>Cocoseae</taxon>
        <taxon>Elaeidinae</taxon>
        <taxon>Elaeis</taxon>
    </lineage>
</organism>
<comment type="similarity">
    <text evidence="1">Belongs to the 5'-AMP-activated protein kinase beta subunit family.</text>
</comment>
<dbReference type="Gene3D" id="6.20.250.60">
    <property type="match status" value="1"/>
</dbReference>
<dbReference type="RefSeq" id="XP_029124216.1">
    <property type="nucleotide sequence ID" value="XM_029268383.1"/>
</dbReference>
<name>A0A8N4IHB5_ELAGV</name>
<dbReference type="InterPro" id="IPR043554">
    <property type="entry name" value="KINB"/>
</dbReference>
<dbReference type="InterPro" id="IPR013783">
    <property type="entry name" value="Ig-like_fold"/>
</dbReference>
<accession>A0A8N4IHB5</accession>
<evidence type="ECO:0000256" key="1">
    <source>
        <dbReference type="ARBA" id="ARBA00010926"/>
    </source>
</evidence>
<dbReference type="InterPro" id="IPR014756">
    <property type="entry name" value="Ig_E-set"/>
</dbReference>
<keyword evidence="4" id="KW-1185">Reference proteome</keyword>
<dbReference type="RefSeq" id="XP_029124214.1">
    <property type="nucleotide sequence ID" value="XM_029268381.1"/>
</dbReference>
<protein>
    <submittedName>
        <fullName evidence="5 6">SNF1-related protein kinase regulatory subunit beta-2 isoform X1</fullName>
    </submittedName>
</protein>
<evidence type="ECO:0000256" key="2">
    <source>
        <dbReference type="SAM" id="MobiDB-lite"/>
    </source>
</evidence>
<evidence type="ECO:0000259" key="3">
    <source>
        <dbReference type="SMART" id="SM01010"/>
    </source>
</evidence>